<evidence type="ECO:0000256" key="2">
    <source>
        <dbReference type="ARBA" id="ARBA00022630"/>
    </source>
</evidence>
<evidence type="ECO:0000313" key="9">
    <source>
        <dbReference type="Proteomes" id="UP000035996"/>
    </source>
</evidence>
<feature type="binding site" evidence="6">
    <location>
        <position position="124"/>
    </location>
    <ligand>
        <name>FAD</name>
        <dbReference type="ChEBI" id="CHEBI:57692"/>
    </ligand>
</feature>
<evidence type="ECO:0000256" key="6">
    <source>
        <dbReference type="HAMAP-Rule" id="MF_01685"/>
    </source>
</evidence>
<dbReference type="PRINTS" id="PR00469">
    <property type="entry name" value="PNDRDTASEII"/>
</dbReference>
<keyword evidence="2 6" id="KW-0285">Flavoprotein</keyword>
<evidence type="ECO:0000313" key="8">
    <source>
        <dbReference type="EMBL" id="KMM39363.1"/>
    </source>
</evidence>
<evidence type="ECO:0000256" key="5">
    <source>
        <dbReference type="ARBA" id="ARBA00023002"/>
    </source>
</evidence>
<dbReference type="SUPFAM" id="SSF51905">
    <property type="entry name" value="FAD/NAD(P)-binding domain"/>
    <property type="match status" value="1"/>
</dbReference>
<comment type="subunit">
    <text evidence="1 6">Homodimer.</text>
</comment>
<dbReference type="InterPro" id="IPR036188">
    <property type="entry name" value="FAD/NAD-bd_sf"/>
</dbReference>
<keyword evidence="5 6" id="KW-0560">Oxidoreductase</keyword>
<dbReference type="OrthoDB" id="9806179at2"/>
<feature type="binding site" evidence="6">
    <location>
        <position position="36"/>
    </location>
    <ligand>
        <name>FAD</name>
        <dbReference type="ChEBI" id="CHEBI:57692"/>
    </ligand>
</feature>
<dbReference type="Proteomes" id="UP000035996">
    <property type="component" value="Unassembled WGS sequence"/>
</dbReference>
<keyword evidence="9" id="KW-1185">Reference proteome</keyword>
<keyword evidence="4 6" id="KW-0521">NADP</keyword>
<dbReference type="PATRIC" id="fig|157733.3.peg.4131"/>
<protein>
    <recommendedName>
        <fullName evidence="6">Ferredoxin--NADP reductase</fullName>
        <shortName evidence="6">FNR</shortName>
        <shortName evidence="6">Fd-NADP(+) reductase</shortName>
        <ecNumber evidence="6">1.18.1.2</ecNumber>
    </recommendedName>
</protein>
<dbReference type="Gene3D" id="3.50.50.60">
    <property type="entry name" value="FAD/NAD(P)-binding domain"/>
    <property type="match status" value="2"/>
</dbReference>
<gene>
    <name evidence="8" type="ORF">AB986_09195</name>
</gene>
<dbReference type="EMBL" id="LELK01000001">
    <property type="protein sequence ID" value="KMM39363.1"/>
    <property type="molecule type" value="Genomic_DNA"/>
</dbReference>
<comment type="cofactor">
    <cofactor evidence="6">
        <name>FAD</name>
        <dbReference type="ChEBI" id="CHEBI:57692"/>
    </cofactor>
    <text evidence="6">Binds 1 FAD per subunit.</text>
</comment>
<dbReference type="Pfam" id="PF07992">
    <property type="entry name" value="Pyr_redox_2"/>
    <property type="match status" value="1"/>
</dbReference>
<proteinExistence type="inferred from homology"/>
<comment type="catalytic activity">
    <reaction evidence="6">
        <text>2 reduced [2Fe-2S]-[ferredoxin] + NADP(+) + H(+) = 2 oxidized [2Fe-2S]-[ferredoxin] + NADPH</text>
        <dbReference type="Rhea" id="RHEA:20125"/>
        <dbReference type="Rhea" id="RHEA-COMP:10000"/>
        <dbReference type="Rhea" id="RHEA-COMP:10001"/>
        <dbReference type="ChEBI" id="CHEBI:15378"/>
        <dbReference type="ChEBI" id="CHEBI:33737"/>
        <dbReference type="ChEBI" id="CHEBI:33738"/>
        <dbReference type="ChEBI" id="CHEBI:57783"/>
        <dbReference type="ChEBI" id="CHEBI:58349"/>
        <dbReference type="EC" id="1.18.1.2"/>
    </reaction>
</comment>
<accession>A0A0J6D234</accession>
<keyword evidence="3 6" id="KW-0274">FAD</keyword>
<reference evidence="8" key="1">
    <citation type="submission" date="2015-06" db="EMBL/GenBank/DDBJ databases">
        <authorList>
            <person name="Liu B."/>
            <person name="Wang J."/>
            <person name="Zhu Y."/>
            <person name="Liu G."/>
            <person name="Chen Q."/>
            <person name="Zheng C."/>
            <person name="Che J."/>
            <person name="Ge C."/>
            <person name="Shi H."/>
            <person name="Pan Z."/>
            <person name="Liu X."/>
        </authorList>
    </citation>
    <scope>NUCLEOTIDE SEQUENCE [LARGE SCALE GENOMIC DNA]</scope>
    <source>
        <strain evidence="8">DSM 16346</strain>
    </source>
</reference>
<dbReference type="EC" id="1.18.1.2" evidence="6"/>
<evidence type="ECO:0000259" key="7">
    <source>
        <dbReference type="Pfam" id="PF07992"/>
    </source>
</evidence>
<dbReference type="STRING" id="157733.AB986_09195"/>
<comment type="caution">
    <text evidence="8">The sequence shown here is derived from an EMBL/GenBank/DDBJ whole genome shotgun (WGS) entry which is preliminary data.</text>
</comment>
<dbReference type="InterPro" id="IPR023753">
    <property type="entry name" value="FAD/NAD-binding_dom"/>
</dbReference>
<sequence length="334" mass="36528">MEKNEMYDVTIIGGGPIGLFTAFYSGMRELKTKVIEYLPQVGGKVTYFYPEKVLRDIGALPAISGSDLIKQLKEQASTFSPEMVFGERVDDLERAEDGTYVLTSHNGQRHFTKTVILAIGHGTLGVKKLPIVGANHFEGKNLHYAVDRVENFRGKHVLISGGGDSAIDWANRLEPIAEKVTIVHRREAFSGHESSITEMNNSETHVKCSCYVSDLIGKDHIEKVVLTHVDTGEKEEVEIDALLVNHGFDLDLGGIQNWGMTTSDGKVVTDAKMETSIPGIFAAGDIVTYPHRLTLIAGGLAEGPKALNSAKAFLDPDAEAMAMYSTHHKEFVEA</sequence>
<dbReference type="GO" id="GO:0004324">
    <property type="term" value="F:ferredoxin-NADP+ reductase activity"/>
    <property type="evidence" value="ECO:0007669"/>
    <property type="project" value="UniProtKB-UniRule"/>
</dbReference>
<dbReference type="InterPro" id="IPR050097">
    <property type="entry name" value="Ferredoxin-NADP_redctase_2"/>
</dbReference>
<dbReference type="PRINTS" id="PR00368">
    <property type="entry name" value="FADPNR"/>
</dbReference>
<dbReference type="InterPro" id="IPR022890">
    <property type="entry name" value="Fd--NADP_Rdtase_type_2"/>
</dbReference>
<feature type="domain" description="FAD/NAD(P)-binding" evidence="7">
    <location>
        <begin position="7"/>
        <end position="290"/>
    </location>
</feature>
<feature type="binding site" evidence="6">
    <location>
        <position position="326"/>
    </location>
    <ligand>
        <name>FAD</name>
        <dbReference type="ChEBI" id="CHEBI:57692"/>
    </ligand>
</feature>
<evidence type="ECO:0000256" key="3">
    <source>
        <dbReference type="ARBA" id="ARBA00022827"/>
    </source>
</evidence>
<evidence type="ECO:0000256" key="1">
    <source>
        <dbReference type="ARBA" id="ARBA00011738"/>
    </source>
</evidence>
<feature type="binding site" evidence="6">
    <location>
        <position position="44"/>
    </location>
    <ligand>
        <name>FAD</name>
        <dbReference type="ChEBI" id="CHEBI:57692"/>
    </ligand>
</feature>
<comment type="similarity">
    <text evidence="6">Belongs to the ferredoxin--NADP reductase type 2 family.</text>
</comment>
<dbReference type="RefSeq" id="WP_048310533.1">
    <property type="nucleotide sequence ID" value="NZ_CP119526.1"/>
</dbReference>
<feature type="binding site" evidence="6">
    <location>
        <position position="285"/>
    </location>
    <ligand>
        <name>FAD</name>
        <dbReference type="ChEBI" id="CHEBI:57692"/>
    </ligand>
</feature>
<dbReference type="HAMAP" id="MF_01685">
    <property type="entry name" value="FENR2"/>
    <property type="match status" value="1"/>
</dbReference>
<dbReference type="GO" id="GO:0050660">
    <property type="term" value="F:flavin adenine dinucleotide binding"/>
    <property type="evidence" value="ECO:0007669"/>
    <property type="project" value="UniProtKB-UniRule"/>
</dbReference>
<feature type="binding site" evidence="6">
    <location>
        <position position="89"/>
    </location>
    <ligand>
        <name>FAD</name>
        <dbReference type="ChEBI" id="CHEBI:57692"/>
    </ligand>
</feature>
<organism evidence="8 9">
    <name type="scientific">Guptibacillus hwajinpoensis</name>
    <dbReference type="NCBI Taxonomy" id="208199"/>
    <lineage>
        <taxon>Bacteria</taxon>
        <taxon>Bacillati</taxon>
        <taxon>Bacillota</taxon>
        <taxon>Bacilli</taxon>
        <taxon>Bacillales</taxon>
        <taxon>Guptibacillaceae</taxon>
        <taxon>Guptibacillus</taxon>
    </lineage>
</organism>
<dbReference type="GO" id="GO:0050661">
    <property type="term" value="F:NADP binding"/>
    <property type="evidence" value="ECO:0007669"/>
    <property type="project" value="UniProtKB-UniRule"/>
</dbReference>
<comment type="caution">
    <text evidence="6">Lacks conserved residue(s) required for the propagation of feature annotation.</text>
</comment>
<name>A0A0J6D234_9BACL</name>
<dbReference type="AlphaFoldDB" id="A0A0J6D234"/>
<evidence type="ECO:0000256" key="4">
    <source>
        <dbReference type="ARBA" id="ARBA00022857"/>
    </source>
</evidence>
<feature type="binding site" evidence="6">
    <location>
        <position position="49"/>
    </location>
    <ligand>
        <name>FAD</name>
        <dbReference type="ChEBI" id="CHEBI:57692"/>
    </ligand>
</feature>
<dbReference type="PANTHER" id="PTHR48105">
    <property type="entry name" value="THIOREDOXIN REDUCTASE 1-RELATED-RELATED"/>
    <property type="match status" value="1"/>
</dbReference>